<evidence type="ECO:0000256" key="8">
    <source>
        <dbReference type="ARBA" id="ARBA00023136"/>
    </source>
</evidence>
<dbReference type="InterPro" id="IPR026055">
    <property type="entry name" value="FAR"/>
</dbReference>
<dbReference type="GO" id="GO:0102965">
    <property type="term" value="F:alcohol-forming long-chain fatty acyl-CoA reductase activity"/>
    <property type="evidence" value="ECO:0007669"/>
    <property type="project" value="UniProtKB-EC"/>
</dbReference>
<comment type="function">
    <text evidence="10">Catalyzes the reduction of fatty acyl-CoA to fatty alcohols.</text>
</comment>
<keyword evidence="5 10" id="KW-0521">NADP</keyword>
<keyword evidence="6 10" id="KW-1133">Transmembrane helix</keyword>
<evidence type="ECO:0000256" key="2">
    <source>
        <dbReference type="ARBA" id="ARBA00005928"/>
    </source>
</evidence>
<evidence type="ECO:0000259" key="11">
    <source>
        <dbReference type="Pfam" id="PF03015"/>
    </source>
</evidence>
<evidence type="ECO:0000256" key="10">
    <source>
        <dbReference type="RuleBase" id="RU363097"/>
    </source>
</evidence>
<name>A0A9P0I8V0_SPOLI</name>
<evidence type="ECO:0000313" key="14">
    <source>
        <dbReference type="Proteomes" id="UP001153321"/>
    </source>
</evidence>
<accession>A0A9P0I8V0</accession>
<gene>
    <name evidence="13" type="ORF">SPLIT_LOCUS7708</name>
</gene>
<dbReference type="GO" id="GO:0005777">
    <property type="term" value="C:peroxisome"/>
    <property type="evidence" value="ECO:0007669"/>
    <property type="project" value="TreeGrafter"/>
</dbReference>
<keyword evidence="10" id="KW-0560">Oxidoreductase</keyword>
<evidence type="ECO:0000256" key="5">
    <source>
        <dbReference type="ARBA" id="ARBA00022857"/>
    </source>
</evidence>
<keyword evidence="14" id="KW-1185">Reference proteome</keyword>
<dbReference type="InterPro" id="IPR036291">
    <property type="entry name" value="NAD(P)-bd_dom_sf"/>
</dbReference>
<dbReference type="Proteomes" id="UP001153321">
    <property type="component" value="Chromosome 26"/>
</dbReference>
<evidence type="ECO:0000256" key="3">
    <source>
        <dbReference type="ARBA" id="ARBA00022516"/>
    </source>
</evidence>
<organism evidence="13 14">
    <name type="scientific">Spodoptera littoralis</name>
    <name type="common">Egyptian cotton leafworm</name>
    <dbReference type="NCBI Taxonomy" id="7109"/>
    <lineage>
        <taxon>Eukaryota</taxon>
        <taxon>Metazoa</taxon>
        <taxon>Ecdysozoa</taxon>
        <taxon>Arthropoda</taxon>
        <taxon>Hexapoda</taxon>
        <taxon>Insecta</taxon>
        <taxon>Pterygota</taxon>
        <taxon>Neoptera</taxon>
        <taxon>Endopterygota</taxon>
        <taxon>Lepidoptera</taxon>
        <taxon>Glossata</taxon>
        <taxon>Ditrysia</taxon>
        <taxon>Noctuoidea</taxon>
        <taxon>Noctuidae</taxon>
        <taxon>Amphipyrinae</taxon>
        <taxon>Spodoptera</taxon>
    </lineage>
</organism>
<dbReference type="SUPFAM" id="SSF51735">
    <property type="entry name" value="NAD(P)-binding Rossmann-fold domains"/>
    <property type="match status" value="1"/>
</dbReference>
<dbReference type="GO" id="GO:0016020">
    <property type="term" value="C:membrane"/>
    <property type="evidence" value="ECO:0007669"/>
    <property type="project" value="UniProtKB-SubCell"/>
</dbReference>
<feature type="domain" description="Thioester reductase (TE)" evidence="12">
    <location>
        <begin position="42"/>
        <end position="318"/>
    </location>
</feature>
<sequence length="579" mass="65741">MAMDIAEKFELALLEKQKPMNDVIDQGDSPVQQFYKDTTVFITGASGFLGKQFIEKIFRACEIEKIYILLRPKKGRDVYQRLNYILSDPLYDNLRKKKPNFASKIVPIEGDVADLKLGLSDKDWDTLTKEVNVIVHLAATVNFDEPLKKAGLINVRGTREMLELGKQCQNLKLFSHISTAFAHATKDRINKDVCEQFYQAPVTPDAFIELVENMEEERLTSITPGFINGWPNTYTFTKAISEELVRRQAGDLPICIVKPAVVVSSHIEPTPGWIDNRTVMASPVGFLLGAGLGVMHVLYLDKHSNFCITPVDYVNNAILAAGWDSIQNRNKFNSEIPIYTVGSSDCNFSWAPLLATLRTDELLQLCTPKALYYNCAVETTSSLLFWFLTWLFHYIPGYLVDSIVSVLGVRPKGLPSITSIYKKTYKLFQVYEYFLFNSWKIRDDNIVAMINRLDPADQAIFRCNVREYDPKDVVVSVSIGLRRYIVKDGLKGSDYGLKKQRVLKYVHILCVLLYGYLIYSVLRTVRIVGDSGVRKTRERGGVLGIRYLRKRCCPLSIKCVVLQVGYCNVTSGIRHPRED</sequence>
<feature type="transmembrane region" description="Helical" evidence="10">
    <location>
        <begin position="502"/>
        <end position="522"/>
    </location>
</feature>
<proteinExistence type="inferred from homology"/>
<dbReference type="PANTHER" id="PTHR11011">
    <property type="entry name" value="MALE STERILITY PROTEIN 2-RELATED"/>
    <property type="match status" value="1"/>
</dbReference>
<comment type="subcellular location">
    <subcellularLocation>
        <location evidence="1">Membrane</location>
        <topology evidence="1">Multi-pass membrane protein</topology>
    </subcellularLocation>
</comment>
<keyword evidence="3 10" id="KW-0444">Lipid biosynthesis</keyword>
<dbReference type="GO" id="GO:0080019">
    <property type="term" value="F:alcohol-forming very long-chain fatty acyl-CoA reductase activity"/>
    <property type="evidence" value="ECO:0007669"/>
    <property type="project" value="InterPro"/>
</dbReference>
<dbReference type="Pfam" id="PF07993">
    <property type="entry name" value="NAD_binding_4"/>
    <property type="match status" value="1"/>
</dbReference>
<keyword evidence="4 10" id="KW-0812">Transmembrane</keyword>
<dbReference type="PANTHER" id="PTHR11011:SF60">
    <property type="entry name" value="FATTY ACYL-COA REDUCTASE-RELATED"/>
    <property type="match status" value="1"/>
</dbReference>
<feature type="domain" description="Fatty acyl-CoA reductase C-terminal" evidence="11">
    <location>
        <begin position="392"/>
        <end position="488"/>
    </location>
</feature>
<dbReference type="CDD" id="cd05236">
    <property type="entry name" value="FAR-N_SDR_e"/>
    <property type="match status" value="1"/>
</dbReference>
<reference evidence="13" key="1">
    <citation type="submission" date="2022-02" db="EMBL/GenBank/DDBJ databases">
        <authorList>
            <person name="King R."/>
        </authorList>
    </citation>
    <scope>NUCLEOTIDE SEQUENCE</scope>
</reference>
<protein>
    <recommendedName>
        <fullName evidence="10">Fatty acyl-CoA reductase</fullName>
        <ecNumber evidence="10">1.2.1.84</ecNumber>
    </recommendedName>
</protein>
<evidence type="ECO:0000256" key="7">
    <source>
        <dbReference type="ARBA" id="ARBA00023098"/>
    </source>
</evidence>
<evidence type="ECO:0000256" key="9">
    <source>
        <dbReference type="ARBA" id="ARBA00052530"/>
    </source>
</evidence>
<evidence type="ECO:0000256" key="6">
    <source>
        <dbReference type="ARBA" id="ARBA00022989"/>
    </source>
</evidence>
<dbReference type="Pfam" id="PF03015">
    <property type="entry name" value="Sterile"/>
    <property type="match status" value="1"/>
</dbReference>
<comment type="similarity">
    <text evidence="2 10">Belongs to the fatty acyl-CoA reductase family.</text>
</comment>
<dbReference type="CDD" id="cd09071">
    <property type="entry name" value="FAR_C"/>
    <property type="match status" value="1"/>
</dbReference>
<keyword evidence="8 10" id="KW-0472">Membrane</keyword>
<dbReference type="InterPro" id="IPR033640">
    <property type="entry name" value="FAR_C"/>
</dbReference>
<evidence type="ECO:0000259" key="12">
    <source>
        <dbReference type="Pfam" id="PF07993"/>
    </source>
</evidence>
<dbReference type="Gene3D" id="3.40.50.720">
    <property type="entry name" value="NAD(P)-binding Rossmann-like Domain"/>
    <property type="match status" value="1"/>
</dbReference>
<dbReference type="EC" id="1.2.1.84" evidence="10"/>
<dbReference type="EMBL" id="LR824557">
    <property type="protein sequence ID" value="CAH1642352.1"/>
    <property type="molecule type" value="Genomic_DNA"/>
</dbReference>
<comment type="catalytic activity">
    <reaction evidence="9 10">
        <text>a long-chain fatty acyl-CoA + 2 NADPH + 2 H(+) = a long-chain primary fatty alcohol + 2 NADP(+) + CoA</text>
        <dbReference type="Rhea" id="RHEA:52716"/>
        <dbReference type="ChEBI" id="CHEBI:15378"/>
        <dbReference type="ChEBI" id="CHEBI:57287"/>
        <dbReference type="ChEBI" id="CHEBI:57783"/>
        <dbReference type="ChEBI" id="CHEBI:58349"/>
        <dbReference type="ChEBI" id="CHEBI:77396"/>
        <dbReference type="ChEBI" id="CHEBI:83139"/>
        <dbReference type="EC" id="1.2.1.84"/>
    </reaction>
</comment>
<dbReference type="AlphaFoldDB" id="A0A9P0I8V0"/>
<keyword evidence="7 10" id="KW-0443">Lipid metabolism</keyword>
<dbReference type="GO" id="GO:0035336">
    <property type="term" value="P:long-chain fatty-acyl-CoA metabolic process"/>
    <property type="evidence" value="ECO:0007669"/>
    <property type="project" value="TreeGrafter"/>
</dbReference>
<evidence type="ECO:0000256" key="4">
    <source>
        <dbReference type="ARBA" id="ARBA00022692"/>
    </source>
</evidence>
<evidence type="ECO:0000256" key="1">
    <source>
        <dbReference type="ARBA" id="ARBA00004141"/>
    </source>
</evidence>
<dbReference type="FunFam" id="3.40.50.720:FF:000143">
    <property type="entry name" value="Fatty acyl-CoA reductase"/>
    <property type="match status" value="1"/>
</dbReference>
<dbReference type="InterPro" id="IPR013120">
    <property type="entry name" value="FAR_NAD-bd"/>
</dbReference>
<evidence type="ECO:0000313" key="13">
    <source>
        <dbReference type="EMBL" id="CAH1642352.1"/>
    </source>
</evidence>